<feature type="chain" id="PRO_5022907489" evidence="1">
    <location>
        <begin position="26"/>
        <end position="145"/>
    </location>
</feature>
<dbReference type="Proteomes" id="UP000321331">
    <property type="component" value="Unassembled WGS sequence"/>
</dbReference>
<evidence type="ECO:0000313" key="2">
    <source>
        <dbReference type="EMBL" id="TXB98441.1"/>
    </source>
</evidence>
<name>A0A5C6SIH4_FUSOC</name>
<accession>A0A5C6SIH4</accession>
<dbReference type="AlphaFoldDB" id="A0A5C6SIH4"/>
<keyword evidence="1" id="KW-0732">Signal</keyword>
<gene>
    <name evidence="2" type="ORF">FocTR4_00012558</name>
</gene>
<dbReference type="EMBL" id="VMNF01000012">
    <property type="protein sequence ID" value="TXB98441.1"/>
    <property type="molecule type" value="Genomic_DNA"/>
</dbReference>
<organism evidence="2 3">
    <name type="scientific">Fusarium oxysporum f. sp. cubense</name>
    <dbReference type="NCBI Taxonomy" id="61366"/>
    <lineage>
        <taxon>Eukaryota</taxon>
        <taxon>Fungi</taxon>
        <taxon>Dikarya</taxon>
        <taxon>Ascomycota</taxon>
        <taxon>Pezizomycotina</taxon>
        <taxon>Sordariomycetes</taxon>
        <taxon>Hypocreomycetidae</taxon>
        <taxon>Hypocreales</taxon>
        <taxon>Nectriaceae</taxon>
        <taxon>Fusarium</taxon>
        <taxon>Fusarium oxysporum species complex</taxon>
    </lineage>
</organism>
<comment type="caution">
    <text evidence="2">The sequence shown here is derived from an EMBL/GenBank/DDBJ whole genome shotgun (WGS) entry which is preliminary data.</text>
</comment>
<protein>
    <submittedName>
        <fullName evidence="2">Uncharacterized protein</fullName>
    </submittedName>
</protein>
<sequence length="145" mass="16412">MWPLAETWLNAGWLCIMLILQGTMPQMHLQGSKSGVAVPKLLSRNNLVDAKVAKARPTFGPNVRLILLEQASIASVSHKRTTRKGVKREDHTIPNMQVFHADETCRGVVALLWYDPSLDPLMQVRVQFRKSVSYLKLPMIAEVYF</sequence>
<reference evidence="2 3" key="1">
    <citation type="submission" date="2019-07" db="EMBL/GenBank/DDBJ databases">
        <title>The First High-Quality Draft Genome Sequence of the Causal Agent of the Current Panama Disease Epidemic.</title>
        <authorList>
            <person name="Warmington R.J."/>
            <person name="Kay W."/>
            <person name="Jeffries A."/>
            <person name="Bebber D."/>
            <person name="Moore K."/>
            <person name="Studholme D.J."/>
        </authorList>
    </citation>
    <scope>NUCLEOTIDE SEQUENCE [LARGE SCALE GENOMIC DNA]</scope>
    <source>
        <strain evidence="2 3">TR4</strain>
    </source>
</reference>
<evidence type="ECO:0000256" key="1">
    <source>
        <dbReference type="SAM" id="SignalP"/>
    </source>
</evidence>
<proteinExistence type="predicted"/>
<evidence type="ECO:0000313" key="3">
    <source>
        <dbReference type="Proteomes" id="UP000321331"/>
    </source>
</evidence>
<feature type="signal peptide" evidence="1">
    <location>
        <begin position="1"/>
        <end position="25"/>
    </location>
</feature>